<keyword evidence="3" id="KW-1185">Reference proteome</keyword>
<dbReference type="EMBL" id="BQKI01000003">
    <property type="protein sequence ID" value="GJM91625.1"/>
    <property type="molecule type" value="Genomic_DNA"/>
</dbReference>
<protein>
    <submittedName>
        <fullName evidence="2">Uncharacterized protein</fullName>
    </submittedName>
</protein>
<name>A0AAV5C136_ELECO</name>
<comment type="caution">
    <text evidence="2">The sequence shown here is derived from an EMBL/GenBank/DDBJ whole genome shotgun (WGS) entry which is preliminary data.</text>
</comment>
<accession>A0AAV5C136</accession>
<dbReference type="AlphaFoldDB" id="A0AAV5C136"/>
<evidence type="ECO:0000256" key="1">
    <source>
        <dbReference type="SAM" id="MobiDB-lite"/>
    </source>
</evidence>
<organism evidence="2 3">
    <name type="scientific">Eleusine coracana subsp. coracana</name>
    <dbReference type="NCBI Taxonomy" id="191504"/>
    <lineage>
        <taxon>Eukaryota</taxon>
        <taxon>Viridiplantae</taxon>
        <taxon>Streptophyta</taxon>
        <taxon>Embryophyta</taxon>
        <taxon>Tracheophyta</taxon>
        <taxon>Spermatophyta</taxon>
        <taxon>Magnoliopsida</taxon>
        <taxon>Liliopsida</taxon>
        <taxon>Poales</taxon>
        <taxon>Poaceae</taxon>
        <taxon>PACMAD clade</taxon>
        <taxon>Chloridoideae</taxon>
        <taxon>Cynodonteae</taxon>
        <taxon>Eleusininae</taxon>
        <taxon>Eleusine</taxon>
    </lineage>
</organism>
<dbReference type="Proteomes" id="UP001054889">
    <property type="component" value="Unassembled WGS sequence"/>
</dbReference>
<sequence length="101" mass="10803">MTARDRLAALSPAELGEASARVLGAQRRRGQGGEGKTGEISRWRSRRKRSLEEVRHGGKGGGVARSHGTTRRCGSRAAPSSQQRRGRRSSGIAARVGADRI</sequence>
<feature type="compositionally biased region" description="Low complexity" evidence="1">
    <location>
        <begin position="75"/>
        <end position="101"/>
    </location>
</feature>
<evidence type="ECO:0000313" key="2">
    <source>
        <dbReference type="EMBL" id="GJM91625.1"/>
    </source>
</evidence>
<reference evidence="2" key="2">
    <citation type="submission" date="2021-12" db="EMBL/GenBank/DDBJ databases">
        <title>Resequencing data analysis of finger millet.</title>
        <authorList>
            <person name="Hatakeyama M."/>
            <person name="Aluri S."/>
            <person name="Balachadran M.T."/>
            <person name="Sivarajan S.R."/>
            <person name="Poveda L."/>
            <person name="Shimizu-Inatsugi R."/>
            <person name="Schlapbach R."/>
            <person name="Sreeman S.M."/>
            <person name="Shimizu K.K."/>
        </authorList>
    </citation>
    <scope>NUCLEOTIDE SEQUENCE</scope>
</reference>
<reference evidence="2" key="1">
    <citation type="journal article" date="2018" name="DNA Res.">
        <title>Multiple hybrid de novo genome assembly of finger millet, an orphan allotetraploid crop.</title>
        <authorList>
            <person name="Hatakeyama M."/>
            <person name="Aluri S."/>
            <person name="Balachadran M.T."/>
            <person name="Sivarajan S.R."/>
            <person name="Patrignani A."/>
            <person name="Gruter S."/>
            <person name="Poveda L."/>
            <person name="Shimizu-Inatsugi R."/>
            <person name="Baeten J."/>
            <person name="Francoijs K.J."/>
            <person name="Nataraja K.N."/>
            <person name="Reddy Y.A.N."/>
            <person name="Phadnis S."/>
            <person name="Ravikumar R.L."/>
            <person name="Schlapbach R."/>
            <person name="Sreeman S.M."/>
            <person name="Shimizu K.K."/>
        </authorList>
    </citation>
    <scope>NUCLEOTIDE SEQUENCE</scope>
</reference>
<evidence type="ECO:0000313" key="3">
    <source>
        <dbReference type="Proteomes" id="UP001054889"/>
    </source>
</evidence>
<feature type="region of interest" description="Disordered" evidence="1">
    <location>
        <begin position="1"/>
        <end position="101"/>
    </location>
</feature>
<proteinExistence type="predicted"/>
<gene>
    <name evidence="2" type="primary">ga08020</name>
    <name evidence="2" type="ORF">PR202_ga08020</name>
</gene>